<comment type="subcellular location">
    <subcellularLocation>
        <location evidence="1">Cytoplasm</location>
    </subcellularLocation>
</comment>
<dbReference type="InterPro" id="IPR011989">
    <property type="entry name" value="ARM-like"/>
</dbReference>
<keyword evidence="8" id="KW-0436">Ligase</keyword>
<proteinExistence type="predicted"/>
<evidence type="ECO:0000313" key="8">
    <source>
        <dbReference type="EMBL" id="GAA0170185.1"/>
    </source>
</evidence>
<protein>
    <submittedName>
        <fullName evidence="8">Ubiquitin-protein ligase</fullName>
    </submittedName>
</protein>
<dbReference type="FunFam" id="3.10.20.870:FF:000002">
    <property type="entry name" value="Transducin family protein / WD-40 repeat family protein"/>
    <property type="match status" value="1"/>
</dbReference>
<dbReference type="InterPro" id="IPR001680">
    <property type="entry name" value="WD40_rpt"/>
</dbReference>
<dbReference type="GO" id="GO:0005634">
    <property type="term" value="C:nucleus"/>
    <property type="evidence" value="ECO:0007669"/>
    <property type="project" value="TreeGrafter"/>
</dbReference>
<dbReference type="PANTHER" id="PTHR19849">
    <property type="entry name" value="PHOSPHOLIPASE A-2-ACTIVATING PROTEIN"/>
    <property type="match status" value="1"/>
</dbReference>
<dbReference type="PANTHER" id="PTHR19849:SF0">
    <property type="entry name" value="PHOSPHOLIPASE A-2-ACTIVATING PROTEIN"/>
    <property type="match status" value="1"/>
</dbReference>
<dbReference type="PROSITE" id="PS50082">
    <property type="entry name" value="WD_REPEATS_2"/>
    <property type="match status" value="4"/>
</dbReference>
<dbReference type="Pfam" id="PF00400">
    <property type="entry name" value="WD40"/>
    <property type="match status" value="6"/>
</dbReference>
<dbReference type="InterPro" id="IPR013535">
    <property type="entry name" value="PUL_dom"/>
</dbReference>
<dbReference type="PROSITE" id="PS51396">
    <property type="entry name" value="PUL"/>
    <property type="match status" value="1"/>
</dbReference>
<dbReference type="CDD" id="cd00200">
    <property type="entry name" value="WD40"/>
    <property type="match status" value="1"/>
</dbReference>
<evidence type="ECO:0000256" key="2">
    <source>
        <dbReference type="ARBA" id="ARBA00022490"/>
    </source>
</evidence>
<dbReference type="InterPro" id="IPR036322">
    <property type="entry name" value="WD40_repeat_dom_sf"/>
</dbReference>
<evidence type="ECO:0000256" key="5">
    <source>
        <dbReference type="PROSITE-ProRule" id="PRU00221"/>
    </source>
</evidence>
<dbReference type="EMBL" id="BAABME010007128">
    <property type="protein sequence ID" value="GAA0170185.1"/>
    <property type="molecule type" value="Genomic_DNA"/>
</dbReference>
<dbReference type="Pfam" id="PF08324">
    <property type="entry name" value="PUL"/>
    <property type="match status" value="1"/>
</dbReference>
<feature type="repeat" description="WD" evidence="5">
    <location>
        <begin position="107"/>
        <end position="136"/>
    </location>
</feature>
<dbReference type="Gene3D" id="1.25.10.10">
    <property type="entry name" value="Leucine-rich Repeat Variant"/>
    <property type="match status" value="1"/>
</dbReference>
<dbReference type="InterPro" id="IPR015943">
    <property type="entry name" value="WD40/YVTN_repeat-like_dom_sf"/>
</dbReference>
<dbReference type="Pfam" id="PF09070">
    <property type="entry name" value="PFU"/>
    <property type="match status" value="1"/>
</dbReference>
<dbReference type="InterPro" id="IPR015155">
    <property type="entry name" value="PFU"/>
</dbReference>
<organism evidence="8 9">
    <name type="scientific">Lithospermum erythrorhizon</name>
    <name type="common">Purple gromwell</name>
    <name type="synonym">Lithospermum officinale var. erythrorhizon</name>
    <dbReference type="NCBI Taxonomy" id="34254"/>
    <lineage>
        <taxon>Eukaryota</taxon>
        <taxon>Viridiplantae</taxon>
        <taxon>Streptophyta</taxon>
        <taxon>Embryophyta</taxon>
        <taxon>Tracheophyta</taxon>
        <taxon>Spermatophyta</taxon>
        <taxon>Magnoliopsida</taxon>
        <taxon>eudicotyledons</taxon>
        <taxon>Gunneridae</taxon>
        <taxon>Pentapetalae</taxon>
        <taxon>asterids</taxon>
        <taxon>lamiids</taxon>
        <taxon>Boraginales</taxon>
        <taxon>Boraginaceae</taxon>
        <taxon>Boraginoideae</taxon>
        <taxon>Lithospermeae</taxon>
        <taxon>Lithospermum</taxon>
    </lineage>
</organism>
<keyword evidence="3 5" id="KW-0853">WD repeat</keyword>
<feature type="repeat" description="WD" evidence="5">
    <location>
        <begin position="224"/>
        <end position="255"/>
    </location>
</feature>
<feature type="domain" description="PUL" evidence="7">
    <location>
        <begin position="484"/>
        <end position="754"/>
    </location>
</feature>
<keyword evidence="2" id="KW-0963">Cytoplasm</keyword>
<evidence type="ECO:0000313" key="9">
    <source>
        <dbReference type="Proteomes" id="UP001454036"/>
    </source>
</evidence>
<dbReference type="FunFam" id="1.25.10.10:FF:000250">
    <property type="entry name" value="Phospholipase A-2-activating protein isoform A"/>
    <property type="match status" value="1"/>
</dbReference>
<feature type="domain" description="PFU" evidence="6">
    <location>
        <begin position="359"/>
        <end position="455"/>
    </location>
</feature>
<dbReference type="GO" id="GO:0005737">
    <property type="term" value="C:cytoplasm"/>
    <property type="evidence" value="ECO:0007669"/>
    <property type="project" value="UniProtKB-SubCell"/>
</dbReference>
<keyword evidence="9" id="KW-1185">Reference proteome</keyword>
<dbReference type="Gene3D" id="2.130.10.10">
    <property type="entry name" value="YVTN repeat-like/Quinoprotein amine dehydrogenase"/>
    <property type="match status" value="1"/>
</dbReference>
<dbReference type="SUPFAM" id="SSF50978">
    <property type="entry name" value="WD40 repeat-like"/>
    <property type="match status" value="1"/>
</dbReference>
<evidence type="ECO:0000256" key="3">
    <source>
        <dbReference type="ARBA" id="ARBA00022574"/>
    </source>
</evidence>
<dbReference type="AlphaFoldDB" id="A0AAV3R1L1"/>
<dbReference type="SMART" id="SM00320">
    <property type="entry name" value="WD40"/>
    <property type="match status" value="7"/>
</dbReference>
<dbReference type="FunFam" id="2.130.10.10:FF:000236">
    <property type="entry name" value="Polyubiquitin binding protein (Doa1/Ufd3)"/>
    <property type="match status" value="1"/>
</dbReference>
<feature type="repeat" description="WD" evidence="5">
    <location>
        <begin position="184"/>
        <end position="217"/>
    </location>
</feature>
<evidence type="ECO:0000259" key="6">
    <source>
        <dbReference type="PROSITE" id="PS51394"/>
    </source>
</evidence>
<dbReference type="PROSITE" id="PS51394">
    <property type="entry name" value="PFU"/>
    <property type="match status" value="1"/>
</dbReference>
<dbReference type="GO" id="GO:0010992">
    <property type="term" value="P:ubiquitin recycling"/>
    <property type="evidence" value="ECO:0007669"/>
    <property type="project" value="TreeGrafter"/>
</dbReference>
<feature type="repeat" description="WD" evidence="5">
    <location>
        <begin position="84"/>
        <end position="106"/>
    </location>
</feature>
<dbReference type="Gene3D" id="3.10.20.870">
    <property type="entry name" value="PFU (PLAA family ubiquitin binding), C-terminal domain"/>
    <property type="match status" value="1"/>
</dbReference>
<evidence type="ECO:0000259" key="7">
    <source>
        <dbReference type="PROSITE" id="PS51396"/>
    </source>
</evidence>
<sequence>MDVDFPEYKLRCQLHGHEDDARGICICGNTSIATSSRDGTIRHWTLDQENNRDFSMSKILVGHTGFVGPLAWITPNDEFPEGGVVSGGMDKLVLVWNLATGEKVNTLKGHKGQVTGVTLDGSDIVSASVDRTLRRWTKGQLVDSWEAHDSAVQAILKLPSGELVTGSSDWTLKFWKGKTCVHTFKGHTDTVRGLAVMPNMGIVSASHDGLVRLWSLDGEVLLEMVGHTNIVYSVHAHENGLIVSGSEDCSAKIWKDGVCIQSIEHPGCVWDVKLLGNGDIVTACSDGIVRVWTVHQDKLADTTELETYASQISQYKISRKRVGGLKLEELPGLEALQSPGTQDGQTKVVRVGENGVAYSWNLKDFKWDKIGEVVDGPVDSMKRSIHDGIQYDYVFDVDIGDGEPVRKLPYNRSDNPYDTAEKWLMKENLPLSYREQVVAFIMQNTGQKNIDLNPSFRDPYTGSSAYVPGQPSNSSASASKPKFKHIPKKGMLVFDAAQFDGILKKILEFNKTLLSDSERHHLSFTEVDTSRVSAIITVLKDTSHYHCSKFSDIDLTLVLKMLTIWPNEMLFPVIDVLRMMILHPDGATVLLKHVDVENDIFLGLIKRVTENPLPANVLTCIRIVTNLFKSSSYHGWLQKHRGEILDAFSNCSSSSNKNIQLSYSTLILNYAVLLIEKKDEEGQSQVLSAALEIAEGESLGSDSEFRALVTIGSLMVEGLVRKIALDFDVDSIAQTAKASKDEKISEVGADIELIIKQG</sequence>
<dbReference type="GO" id="GO:0043161">
    <property type="term" value="P:proteasome-mediated ubiquitin-dependent protein catabolic process"/>
    <property type="evidence" value="ECO:0007669"/>
    <property type="project" value="TreeGrafter"/>
</dbReference>
<comment type="caution">
    <text evidence="8">The sequence shown here is derived from an EMBL/GenBank/DDBJ whole genome shotgun (WGS) entry which is preliminary data.</text>
</comment>
<name>A0AAV3R1L1_LITER</name>
<dbReference type="GO" id="GO:0016874">
    <property type="term" value="F:ligase activity"/>
    <property type="evidence" value="ECO:0007669"/>
    <property type="project" value="UniProtKB-KW"/>
</dbReference>
<evidence type="ECO:0000256" key="1">
    <source>
        <dbReference type="ARBA" id="ARBA00004496"/>
    </source>
</evidence>
<dbReference type="InterPro" id="IPR038122">
    <property type="entry name" value="PFU_sf"/>
</dbReference>
<accession>A0AAV3R1L1</accession>
<evidence type="ECO:0000256" key="4">
    <source>
        <dbReference type="ARBA" id="ARBA00022737"/>
    </source>
</evidence>
<dbReference type="InterPro" id="IPR020472">
    <property type="entry name" value="WD40_PAC1"/>
</dbReference>
<dbReference type="GO" id="GO:0043130">
    <property type="term" value="F:ubiquitin binding"/>
    <property type="evidence" value="ECO:0007669"/>
    <property type="project" value="TreeGrafter"/>
</dbReference>
<keyword evidence="4" id="KW-0677">Repeat</keyword>
<reference evidence="8 9" key="1">
    <citation type="submission" date="2024-01" db="EMBL/GenBank/DDBJ databases">
        <title>The complete chloroplast genome sequence of Lithospermum erythrorhizon: insights into the phylogenetic relationship among Boraginaceae species and the maternal lineages of purple gromwells.</title>
        <authorList>
            <person name="Okada T."/>
            <person name="Watanabe K."/>
        </authorList>
    </citation>
    <scope>NUCLEOTIDE SEQUENCE [LARGE SCALE GENOMIC DNA]</scope>
</reference>
<dbReference type="PRINTS" id="PR00320">
    <property type="entry name" value="GPROTEINBRPT"/>
</dbReference>
<dbReference type="Proteomes" id="UP001454036">
    <property type="component" value="Unassembled WGS sequence"/>
</dbReference>
<dbReference type="PROSITE" id="PS50294">
    <property type="entry name" value="WD_REPEATS_REGION"/>
    <property type="match status" value="1"/>
</dbReference>
<gene>
    <name evidence="8" type="ORF">LIER_24497</name>
</gene>